<protein>
    <recommendedName>
        <fullName evidence="4">DUF5017 domain-containing protein</fullName>
    </recommendedName>
</protein>
<organism evidence="2 3">
    <name type="scientific">Mesonia mobilis</name>
    <dbReference type="NCBI Taxonomy" id="369791"/>
    <lineage>
        <taxon>Bacteria</taxon>
        <taxon>Pseudomonadati</taxon>
        <taxon>Bacteroidota</taxon>
        <taxon>Flavobacteriia</taxon>
        <taxon>Flavobacteriales</taxon>
        <taxon>Flavobacteriaceae</taxon>
        <taxon>Mesonia</taxon>
    </lineage>
</organism>
<comment type="caution">
    <text evidence="2">The sequence shown here is derived from an EMBL/GenBank/DDBJ whole genome shotgun (WGS) entry which is preliminary data.</text>
</comment>
<evidence type="ECO:0000313" key="3">
    <source>
        <dbReference type="Proteomes" id="UP000615593"/>
    </source>
</evidence>
<proteinExistence type="predicted"/>
<dbReference type="Proteomes" id="UP000615593">
    <property type="component" value="Unassembled WGS sequence"/>
</dbReference>
<evidence type="ECO:0008006" key="4">
    <source>
        <dbReference type="Google" id="ProtNLM"/>
    </source>
</evidence>
<evidence type="ECO:0000313" key="2">
    <source>
        <dbReference type="EMBL" id="GGZ55156.1"/>
    </source>
</evidence>
<dbReference type="NCBIfam" id="NF038128">
    <property type="entry name" value="choice_anch_J"/>
    <property type="match status" value="1"/>
</dbReference>
<keyword evidence="1" id="KW-0732">Signal</keyword>
<dbReference type="RefSeq" id="WP_027885061.1">
    <property type="nucleotide sequence ID" value="NZ_BMWY01000004.1"/>
</dbReference>
<feature type="signal peptide" evidence="1">
    <location>
        <begin position="1"/>
        <end position="17"/>
    </location>
</feature>
<keyword evidence="3" id="KW-1185">Reference proteome</keyword>
<reference evidence="3" key="1">
    <citation type="journal article" date="2019" name="Int. J. Syst. Evol. Microbiol.">
        <title>The Global Catalogue of Microorganisms (GCM) 10K type strain sequencing project: providing services to taxonomists for standard genome sequencing and annotation.</title>
        <authorList>
            <consortium name="The Broad Institute Genomics Platform"/>
            <consortium name="The Broad Institute Genome Sequencing Center for Infectious Disease"/>
            <person name="Wu L."/>
            <person name="Ma J."/>
        </authorList>
    </citation>
    <scope>NUCLEOTIDE SEQUENCE [LARGE SCALE GENOMIC DNA]</scope>
    <source>
        <strain evidence="3">KCTC 12708</strain>
    </source>
</reference>
<feature type="chain" id="PRO_5046731945" description="DUF5017 domain-containing protein" evidence="1">
    <location>
        <begin position="18"/>
        <end position="551"/>
    </location>
</feature>
<name>A0ABQ3BRF6_9FLAO</name>
<dbReference type="GeneID" id="94369254"/>
<dbReference type="PROSITE" id="PS51257">
    <property type="entry name" value="PROKAR_LIPOPROTEIN"/>
    <property type="match status" value="1"/>
</dbReference>
<sequence length="551" mass="62070">MKKLVYLSIAMLFFLMACEPMEDIHEEIDAIDNPVVGEEEYTLTADDYESLELEGDFFETEDQARDLVPDLLAEMYPYWGRGSSVLVNYNLYYDQVANVAEFTNAEEYELESDDYTFLGFEAAGFYPGANIEEGLIDILTEEIDSPEGGDVVLAVYDEFIEEPEIGSASLVEYNFQNSFEGWTTVNVSGPQEWTSQSSYIEGNGYSGGAVANEDWIVSPEIDLTDETDVNFQISQAINYADDLSLLQILVSTDYSGDVTTATWDEINLQNAPAGDSNDFILSEEYDFSAYDGQTLNIALKYQSTNDDAGRWRVESLALKVTGVTGESVENALYFRFVDGEWERVENAYYLSASDYDEMGAPGQYNNFSSSVLPENYLPTFLANNFPYAQEEDEMYLIYRYYAGSDAGTQTRGSYYTFMSGMWQQFQSSLQFGFDGETWVPDNTITYLLTGAEYDYVAEQYESYVDEETGTDYSNAASNLANYGNFNRSGSPTAWDDDMMFTVLTDLLANVIAPNAEDGQQYVLNVDTYNGGSVLESFRFIKENGEWVENEE</sequence>
<dbReference type="EMBL" id="BMWY01000004">
    <property type="protein sequence ID" value="GGZ55156.1"/>
    <property type="molecule type" value="Genomic_DNA"/>
</dbReference>
<accession>A0ABQ3BRF6</accession>
<evidence type="ECO:0000256" key="1">
    <source>
        <dbReference type="SAM" id="SignalP"/>
    </source>
</evidence>
<dbReference type="Gene3D" id="2.60.120.200">
    <property type="match status" value="1"/>
</dbReference>
<gene>
    <name evidence="2" type="ORF">GCM10008088_15900</name>
</gene>